<feature type="chain" id="PRO_5034743199" evidence="2">
    <location>
        <begin position="26"/>
        <end position="193"/>
    </location>
</feature>
<protein>
    <submittedName>
        <fullName evidence="3">Uncharacterized protein</fullName>
    </submittedName>
</protein>
<sequence>MPPLAPGAIAGLVLAILALLSIVSAACIVLHRRHKAVDSNMPIFHPSTPDLEKASTRYSPSLGGFSNKKLRKNRRKAPPVLPADLDHDIFSPACVVLAGGSGAAFAIAAGNGVNPSCSTLNVDISPSLPRVFKVKTEGGTTFGMEVRVTPPTPSVGRGELTSRRSEFSIRRLVFGGSAHAAEMASTDSRWWHM</sequence>
<proteinExistence type="predicted"/>
<evidence type="ECO:0000256" key="1">
    <source>
        <dbReference type="SAM" id="MobiDB-lite"/>
    </source>
</evidence>
<feature type="region of interest" description="Disordered" evidence="1">
    <location>
        <begin position="48"/>
        <end position="68"/>
    </location>
</feature>
<feature type="signal peptide" evidence="2">
    <location>
        <begin position="1"/>
        <end position="25"/>
    </location>
</feature>
<dbReference type="AlphaFoldDB" id="A0A8H7P8L8"/>
<evidence type="ECO:0000313" key="4">
    <source>
        <dbReference type="Proteomes" id="UP000639403"/>
    </source>
</evidence>
<dbReference type="EMBL" id="JADOXO010000016">
    <property type="protein sequence ID" value="KAF9819714.1"/>
    <property type="molecule type" value="Genomic_DNA"/>
</dbReference>
<organism evidence="3 4">
    <name type="scientific">Rhodonia placenta</name>
    <dbReference type="NCBI Taxonomy" id="104341"/>
    <lineage>
        <taxon>Eukaryota</taxon>
        <taxon>Fungi</taxon>
        <taxon>Dikarya</taxon>
        <taxon>Basidiomycota</taxon>
        <taxon>Agaricomycotina</taxon>
        <taxon>Agaricomycetes</taxon>
        <taxon>Polyporales</taxon>
        <taxon>Adustoporiaceae</taxon>
        <taxon>Rhodonia</taxon>
    </lineage>
</organism>
<evidence type="ECO:0000256" key="2">
    <source>
        <dbReference type="SAM" id="SignalP"/>
    </source>
</evidence>
<gene>
    <name evidence="3" type="ORF">IEO21_01979</name>
</gene>
<keyword evidence="2" id="KW-0732">Signal</keyword>
<comment type="caution">
    <text evidence="3">The sequence shown here is derived from an EMBL/GenBank/DDBJ whole genome shotgun (WGS) entry which is preliminary data.</text>
</comment>
<evidence type="ECO:0000313" key="3">
    <source>
        <dbReference type="EMBL" id="KAF9819714.1"/>
    </source>
</evidence>
<reference evidence="3" key="1">
    <citation type="submission" date="2020-11" db="EMBL/GenBank/DDBJ databases">
        <authorList>
            <person name="Koelle M."/>
            <person name="Horta M.A.C."/>
            <person name="Nowrousian M."/>
            <person name="Ohm R.A."/>
            <person name="Benz P."/>
            <person name="Pilgard A."/>
        </authorList>
    </citation>
    <scope>NUCLEOTIDE SEQUENCE</scope>
    <source>
        <strain evidence="3">FPRL280</strain>
    </source>
</reference>
<dbReference type="Proteomes" id="UP000639403">
    <property type="component" value="Unassembled WGS sequence"/>
</dbReference>
<name>A0A8H7P8L8_9APHY</name>
<accession>A0A8H7P8L8</accession>
<reference evidence="3" key="2">
    <citation type="journal article" name="Front. Microbiol.">
        <title>Degradative Capacity of Two Strains of Rhodonia placenta: From Phenotype to Genotype.</title>
        <authorList>
            <person name="Kolle M."/>
            <person name="Horta M.A.C."/>
            <person name="Nowrousian M."/>
            <person name="Ohm R.A."/>
            <person name="Benz J.P."/>
            <person name="Pilgard A."/>
        </authorList>
    </citation>
    <scope>NUCLEOTIDE SEQUENCE</scope>
    <source>
        <strain evidence="3">FPRL280</strain>
    </source>
</reference>